<dbReference type="InterPro" id="IPR009343">
    <property type="entry name" value="DUF1002"/>
</dbReference>
<dbReference type="Proteomes" id="UP000095209">
    <property type="component" value="Unassembled WGS sequence"/>
</dbReference>
<protein>
    <recommendedName>
        <fullName evidence="5">DUF1002 domain-containing protein</fullName>
    </recommendedName>
</protein>
<proteinExistence type="predicted"/>
<dbReference type="RefSeq" id="WP_069717367.1">
    <property type="nucleotide sequence ID" value="NZ_MJEH01000024.1"/>
</dbReference>
<evidence type="ECO:0000256" key="2">
    <source>
        <dbReference type="SAM" id="SignalP"/>
    </source>
</evidence>
<comment type="caution">
    <text evidence="3">The sequence shown here is derived from an EMBL/GenBank/DDBJ whole genome shotgun (WGS) entry which is preliminary data.</text>
</comment>
<name>A0A1E5LET2_9BACI</name>
<evidence type="ECO:0000313" key="4">
    <source>
        <dbReference type="Proteomes" id="UP000095209"/>
    </source>
</evidence>
<dbReference type="AlphaFoldDB" id="A0A1E5LET2"/>
<sequence length="301" mass="33268">MKRLIHLLIITSLFVGFGINHPVQADSGEGTVINEKFGPPIVAYGGSLTTEQQEQVKQLLDVHGDSEVSEITVTGADIKKYIDGDSNSRMFSSAKITRTDKGEGLVINQLTPENITEVTNEMYANALLTAGIEDAQVNVASPVKVTGHSALTGIYKAYEVSGGEELNGERLEIANEELGIVTELAKQEGLDGETANELITQIKKQIAEQSPITKEEVQEIVEEELNKINIELSDEDRQLLINLFDKMRALDIDFEQVKNQLEELTSGISKKIEEISEDEGFWQKIVDFFNGFIEAIRSVLK</sequence>
<dbReference type="STRING" id="1305675.BFG57_14975"/>
<feature type="coiled-coil region" evidence="1">
    <location>
        <begin position="218"/>
        <end position="274"/>
    </location>
</feature>
<feature type="signal peptide" evidence="2">
    <location>
        <begin position="1"/>
        <end position="25"/>
    </location>
</feature>
<gene>
    <name evidence="3" type="ORF">BFG57_14975</name>
</gene>
<feature type="chain" id="PRO_5009180963" description="DUF1002 domain-containing protein" evidence="2">
    <location>
        <begin position="26"/>
        <end position="301"/>
    </location>
</feature>
<evidence type="ECO:0000313" key="3">
    <source>
        <dbReference type="EMBL" id="OEH92584.1"/>
    </source>
</evidence>
<organism evidence="3 4">
    <name type="scientific">Bacillus solimangrovi</name>
    <dbReference type="NCBI Taxonomy" id="1305675"/>
    <lineage>
        <taxon>Bacteria</taxon>
        <taxon>Bacillati</taxon>
        <taxon>Bacillota</taxon>
        <taxon>Bacilli</taxon>
        <taxon>Bacillales</taxon>
        <taxon>Bacillaceae</taxon>
        <taxon>Bacillus</taxon>
    </lineage>
</organism>
<keyword evidence="1" id="KW-0175">Coiled coil</keyword>
<dbReference type="Pfam" id="PF06207">
    <property type="entry name" value="DUF1002"/>
    <property type="match status" value="1"/>
</dbReference>
<evidence type="ECO:0008006" key="5">
    <source>
        <dbReference type="Google" id="ProtNLM"/>
    </source>
</evidence>
<reference evidence="3 4" key="1">
    <citation type="submission" date="2016-08" db="EMBL/GenBank/DDBJ databases">
        <title>Genome of Bacillus solimangrovi GH2-4.</title>
        <authorList>
            <person name="Lim S."/>
            <person name="Kim B.-C."/>
        </authorList>
    </citation>
    <scope>NUCLEOTIDE SEQUENCE [LARGE SCALE GENOMIC DNA]</scope>
    <source>
        <strain evidence="3 4">GH2-4</strain>
    </source>
</reference>
<keyword evidence="2" id="KW-0732">Signal</keyword>
<evidence type="ECO:0000256" key="1">
    <source>
        <dbReference type="SAM" id="Coils"/>
    </source>
</evidence>
<dbReference type="EMBL" id="MJEH01000024">
    <property type="protein sequence ID" value="OEH92584.1"/>
    <property type="molecule type" value="Genomic_DNA"/>
</dbReference>
<accession>A0A1E5LET2</accession>
<keyword evidence="4" id="KW-1185">Reference proteome</keyword>
<dbReference type="OrthoDB" id="9810153at2"/>